<organism evidence="1 2">
    <name type="scientific">Nonomuraea diastatica</name>
    <dbReference type="NCBI Taxonomy" id="1848329"/>
    <lineage>
        <taxon>Bacteria</taxon>
        <taxon>Bacillati</taxon>
        <taxon>Actinomycetota</taxon>
        <taxon>Actinomycetes</taxon>
        <taxon>Streptosporangiales</taxon>
        <taxon>Streptosporangiaceae</taxon>
        <taxon>Nonomuraea</taxon>
    </lineage>
</organism>
<protein>
    <submittedName>
        <fullName evidence="1">Uncharacterized protein</fullName>
    </submittedName>
</protein>
<evidence type="ECO:0000313" key="2">
    <source>
        <dbReference type="Proteomes" id="UP000294543"/>
    </source>
</evidence>
<sequence>MSPTHLEHGQPVTVLVRPRLTRKDLPASRFPFVRTNPYPVRNVLIERADGSRVVRPWRGLVPTKEAP</sequence>
<evidence type="ECO:0000313" key="1">
    <source>
        <dbReference type="EMBL" id="TDD01998.1"/>
    </source>
</evidence>
<gene>
    <name evidence="1" type="ORF">E1294_51410</name>
</gene>
<proteinExistence type="predicted"/>
<name>A0A4R4V9G9_9ACTN</name>
<dbReference type="Proteomes" id="UP000294543">
    <property type="component" value="Unassembled WGS sequence"/>
</dbReference>
<dbReference type="EMBL" id="SMKP01000357">
    <property type="protein sequence ID" value="TDD01998.1"/>
    <property type="molecule type" value="Genomic_DNA"/>
</dbReference>
<keyword evidence="2" id="KW-1185">Reference proteome</keyword>
<dbReference type="AlphaFoldDB" id="A0A4R4V9G9"/>
<reference evidence="1 2" key="1">
    <citation type="submission" date="2019-03" db="EMBL/GenBank/DDBJ databases">
        <title>Draft genome sequences of novel Actinobacteria.</title>
        <authorList>
            <person name="Sahin N."/>
            <person name="Ay H."/>
            <person name="Saygin H."/>
        </authorList>
    </citation>
    <scope>NUCLEOTIDE SEQUENCE [LARGE SCALE GENOMIC DNA]</scope>
    <source>
        <strain evidence="1 2">KC712</strain>
    </source>
</reference>
<accession>A0A4R4V9G9</accession>
<dbReference type="RefSeq" id="WP_132520495.1">
    <property type="nucleotide sequence ID" value="NZ_SMKP01000357.1"/>
</dbReference>
<dbReference type="OrthoDB" id="4248023at2"/>
<comment type="caution">
    <text evidence="1">The sequence shown here is derived from an EMBL/GenBank/DDBJ whole genome shotgun (WGS) entry which is preliminary data.</text>
</comment>